<sequence length="267" mass="27140">MLPGFRFLFAAVLLTVSLVVFGLGAAALLRSAHQEFATIPTRRAPPTVFAQPPVEAPPTLAMLRVEAAAPTPETVAPPAVSVTSAAEQEPPIAAPAEPEKIALPETAAPPSTPATAAVEITAPVAATPKPEVAAKSEPTKIEEREPLTTVAVAPATFVEPVAAPPPEAATVPAPAAAAEVVATPAGPQPTATLTDDDARLSSTKIAMLGGPPIDTESVPLPKAKPAAEPAKKIVKKHIVVKKRRVAARPMAAAAPQPTDPFGLPVAR</sequence>
<feature type="region of interest" description="Disordered" evidence="1">
    <location>
        <begin position="208"/>
        <end position="229"/>
    </location>
</feature>
<evidence type="ECO:0000313" key="2">
    <source>
        <dbReference type="EMBL" id="QND70115.1"/>
    </source>
</evidence>
<accession>A0A7G6TTN3</accession>
<reference evidence="3" key="1">
    <citation type="journal article" date="2020" name="Mol. Plant Microbe">
        <title>Rhizobial microsymbionts of the narrowly endemic Oxytropis species growing in Kamchatka are characterized by significant genetic diversity and possess a set of genes that are associated with T3SS and T6SS secretion systems and can affect the development of symbiosis.</title>
        <authorList>
            <person name="Safronova V."/>
            <person name="Guro P."/>
            <person name="Sazanova A."/>
            <person name="Kuznetsova I."/>
            <person name="Belimov A."/>
            <person name="Yakubov V."/>
            <person name="Chirak E."/>
            <person name="Afonin A."/>
            <person name="Gogolev Y."/>
            <person name="Andronov E."/>
            <person name="Tikhonovich I."/>
        </authorList>
    </citation>
    <scope>NUCLEOTIDE SEQUENCE [LARGE SCALE GENOMIC DNA]</scope>
    <source>
        <strain evidence="3">581</strain>
    </source>
</reference>
<feature type="region of interest" description="Disordered" evidence="1">
    <location>
        <begin position="248"/>
        <end position="267"/>
    </location>
</feature>
<dbReference type="EMBL" id="CP050292">
    <property type="protein sequence ID" value="QND70115.1"/>
    <property type="molecule type" value="Genomic_DNA"/>
</dbReference>
<name>A0A7G6TTN3_9BRAD</name>
<dbReference type="AlphaFoldDB" id="A0A7G6TTN3"/>
<proteinExistence type="predicted"/>
<evidence type="ECO:0000313" key="3">
    <source>
        <dbReference type="Proteomes" id="UP000515291"/>
    </source>
</evidence>
<dbReference type="KEGG" id="trb:HB776_01840"/>
<feature type="compositionally biased region" description="Low complexity" evidence="1">
    <location>
        <begin position="219"/>
        <end position="228"/>
    </location>
</feature>
<organism evidence="2 3">
    <name type="scientific">Tardiphaga robiniae</name>
    <dbReference type="NCBI Taxonomy" id="943830"/>
    <lineage>
        <taxon>Bacteria</taxon>
        <taxon>Pseudomonadati</taxon>
        <taxon>Pseudomonadota</taxon>
        <taxon>Alphaproteobacteria</taxon>
        <taxon>Hyphomicrobiales</taxon>
        <taxon>Nitrobacteraceae</taxon>
        <taxon>Tardiphaga</taxon>
    </lineage>
</organism>
<dbReference type="Proteomes" id="UP000515291">
    <property type="component" value="Chromosome"/>
</dbReference>
<protein>
    <submittedName>
        <fullName evidence="2">Uncharacterized protein</fullName>
    </submittedName>
</protein>
<evidence type="ECO:0000256" key="1">
    <source>
        <dbReference type="SAM" id="MobiDB-lite"/>
    </source>
</evidence>
<gene>
    <name evidence="2" type="ORF">HB776_01840</name>
</gene>
<dbReference type="RefSeq" id="WP_184514605.1">
    <property type="nucleotide sequence ID" value="NZ_CP050292.1"/>
</dbReference>